<keyword evidence="1" id="KW-0472">Membrane</keyword>
<dbReference type="AlphaFoldDB" id="A0A2P8GV60"/>
<dbReference type="Proteomes" id="UP000241203">
    <property type="component" value="Unassembled WGS sequence"/>
</dbReference>
<feature type="transmembrane region" description="Helical" evidence="1">
    <location>
        <begin position="51"/>
        <end position="72"/>
    </location>
</feature>
<reference evidence="2 3" key="1">
    <citation type="submission" date="2018-03" db="EMBL/GenBank/DDBJ databases">
        <title>Genomic Encyclopedia of Archaeal and Bacterial Type Strains, Phase II (KMG-II): from individual species to whole genera.</title>
        <authorList>
            <person name="Goeker M."/>
        </authorList>
    </citation>
    <scope>NUCLEOTIDE SEQUENCE [LARGE SCALE GENOMIC DNA]</scope>
    <source>
        <strain evidence="2 3">DSM 21548</strain>
    </source>
</reference>
<evidence type="ECO:0000313" key="3">
    <source>
        <dbReference type="Proteomes" id="UP000241203"/>
    </source>
</evidence>
<evidence type="ECO:0000313" key="2">
    <source>
        <dbReference type="EMBL" id="PSL37833.1"/>
    </source>
</evidence>
<dbReference type="EMBL" id="PYAU01000001">
    <property type="protein sequence ID" value="PSL37833.1"/>
    <property type="molecule type" value="Genomic_DNA"/>
</dbReference>
<sequence length="77" mass="8317">MMGLMTDSCYSQNSMGVMSIGQMIALFGPLVLFVCTIVMTVRMINRHRLAWWVPIVGVVGSIVLFLIGNGIATSGLP</sequence>
<name>A0A2P8GV60_9MICO</name>
<dbReference type="Pfam" id="PF19779">
    <property type="entry name" value="DUF6264"/>
    <property type="match status" value="1"/>
</dbReference>
<proteinExistence type="predicted"/>
<protein>
    <submittedName>
        <fullName evidence="2">Uncharacterized protein</fullName>
    </submittedName>
</protein>
<organism evidence="2 3">
    <name type="scientific">Labedella gwakjiensis</name>
    <dbReference type="NCBI Taxonomy" id="390269"/>
    <lineage>
        <taxon>Bacteria</taxon>
        <taxon>Bacillati</taxon>
        <taxon>Actinomycetota</taxon>
        <taxon>Actinomycetes</taxon>
        <taxon>Micrococcales</taxon>
        <taxon>Microbacteriaceae</taxon>
        <taxon>Labedella</taxon>
    </lineage>
</organism>
<keyword evidence="1" id="KW-1133">Transmembrane helix</keyword>
<evidence type="ECO:0000256" key="1">
    <source>
        <dbReference type="SAM" id="Phobius"/>
    </source>
</evidence>
<feature type="transmembrane region" description="Helical" evidence="1">
    <location>
        <begin position="20"/>
        <end position="39"/>
    </location>
</feature>
<dbReference type="InterPro" id="IPR046231">
    <property type="entry name" value="DUF6264"/>
</dbReference>
<keyword evidence="1" id="KW-0812">Transmembrane</keyword>
<accession>A0A2P8GV60</accession>
<comment type="caution">
    <text evidence="2">The sequence shown here is derived from an EMBL/GenBank/DDBJ whole genome shotgun (WGS) entry which is preliminary data.</text>
</comment>
<gene>
    <name evidence="2" type="ORF">CLV49_1440</name>
</gene>